<evidence type="ECO:0000313" key="9">
    <source>
        <dbReference type="EMBL" id="TXC78960.1"/>
    </source>
</evidence>
<dbReference type="GO" id="GO:0098797">
    <property type="term" value="C:plasma membrane protein complex"/>
    <property type="evidence" value="ECO:0007669"/>
    <property type="project" value="TreeGrafter"/>
</dbReference>
<dbReference type="InterPro" id="IPR051447">
    <property type="entry name" value="Lipoprotein-release_system"/>
</dbReference>
<feature type="transmembrane region" description="Helical" evidence="7">
    <location>
        <begin position="20"/>
        <end position="43"/>
    </location>
</feature>
<feature type="transmembrane region" description="Helical" evidence="7">
    <location>
        <begin position="325"/>
        <end position="352"/>
    </location>
</feature>
<dbReference type="Pfam" id="PF02687">
    <property type="entry name" value="FtsX"/>
    <property type="match status" value="1"/>
</dbReference>
<feature type="transmembrane region" description="Helical" evidence="7">
    <location>
        <begin position="278"/>
        <end position="304"/>
    </location>
</feature>
<organism evidence="9 10">
    <name type="scientific">Luteibaculum oceani</name>
    <dbReference type="NCBI Taxonomy" id="1294296"/>
    <lineage>
        <taxon>Bacteria</taxon>
        <taxon>Pseudomonadati</taxon>
        <taxon>Bacteroidota</taxon>
        <taxon>Flavobacteriia</taxon>
        <taxon>Flavobacteriales</taxon>
        <taxon>Luteibaculaceae</taxon>
        <taxon>Luteibaculum</taxon>
    </lineage>
</organism>
<evidence type="ECO:0000256" key="2">
    <source>
        <dbReference type="ARBA" id="ARBA00005236"/>
    </source>
</evidence>
<protein>
    <submittedName>
        <fullName evidence="9">ABC transporter permease</fullName>
    </submittedName>
</protein>
<keyword evidence="6 7" id="KW-0472">Membrane</keyword>
<dbReference type="EMBL" id="VORB01000005">
    <property type="protein sequence ID" value="TXC78960.1"/>
    <property type="molecule type" value="Genomic_DNA"/>
</dbReference>
<sequence length="404" mass="44955">MRVAFLIAWRYLFAKKSRNVINYISFISGTIIAFVSLAMVLVLSTFNGIDKLVKELYSSLDAPIEILPIEGSQLLLSDSLAGIITSNANVREISGVLKGQVVLQSGKNQLVAKLVGVDQQFVENTAFLNHINRGGINEFFNPSYRSLILGAGLHYHLKRGFTFPSIEPLVVMNIPKGAKLGANAFGALNKTAFTELGTFTVTADYDLNFAFTSKENYREIFRIHNSHLYSSVYCYLNDNTDLQETKTDLKAALGSDFKIETRAEKNAVLFKTSQSEKWISFSIMFFILVVAAFNIVASLCILVLEKKTDLFVLKVIGMSEQRVSLVFFFQSLLINALGLTIGLFLGVIIVLAQQHIGLLRLEGSVVEFYPVAMQWTDLLLIIGTILAIAVVTFWPVNRLVKRLL</sequence>
<dbReference type="AlphaFoldDB" id="A0A5C6V298"/>
<evidence type="ECO:0000256" key="7">
    <source>
        <dbReference type="SAM" id="Phobius"/>
    </source>
</evidence>
<dbReference type="PANTHER" id="PTHR30489:SF0">
    <property type="entry name" value="LIPOPROTEIN-RELEASING SYSTEM TRANSMEMBRANE PROTEIN LOLE"/>
    <property type="match status" value="1"/>
</dbReference>
<reference evidence="9 10" key="1">
    <citation type="submission" date="2019-08" db="EMBL/GenBank/DDBJ databases">
        <title>Genome of Luteibaculum oceani JCM 18817.</title>
        <authorList>
            <person name="Bowman J.P."/>
        </authorList>
    </citation>
    <scope>NUCLEOTIDE SEQUENCE [LARGE SCALE GENOMIC DNA]</scope>
    <source>
        <strain evidence="9 10">JCM 18817</strain>
    </source>
</reference>
<keyword evidence="4 7" id="KW-0812">Transmembrane</keyword>
<keyword evidence="10" id="KW-1185">Reference proteome</keyword>
<accession>A0A5C6V298</accession>
<gene>
    <name evidence="9" type="ORF">FRX97_07025</name>
</gene>
<evidence type="ECO:0000256" key="4">
    <source>
        <dbReference type="ARBA" id="ARBA00022692"/>
    </source>
</evidence>
<dbReference type="GO" id="GO:0044874">
    <property type="term" value="P:lipoprotein localization to outer membrane"/>
    <property type="evidence" value="ECO:0007669"/>
    <property type="project" value="TreeGrafter"/>
</dbReference>
<evidence type="ECO:0000256" key="1">
    <source>
        <dbReference type="ARBA" id="ARBA00004651"/>
    </source>
</evidence>
<evidence type="ECO:0000256" key="3">
    <source>
        <dbReference type="ARBA" id="ARBA00022475"/>
    </source>
</evidence>
<keyword evidence="3" id="KW-1003">Cell membrane</keyword>
<proteinExistence type="inferred from homology"/>
<evidence type="ECO:0000256" key="6">
    <source>
        <dbReference type="ARBA" id="ARBA00023136"/>
    </source>
</evidence>
<dbReference type="Proteomes" id="UP000321168">
    <property type="component" value="Unassembled WGS sequence"/>
</dbReference>
<evidence type="ECO:0000256" key="5">
    <source>
        <dbReference type="ARBA" id="ARBA00022989"/>
    </source>
</evidence>
<dbReference type="OrthoDB" id="1522724at2"/>
<feature type="domain" description="ABC3 transporter permease C-terminal" evidence="8">
    <location>
        <begin position="282"/>
        <end position="394"/>
    </location>
</feature>
<keyword evidence="5 7" id="KW-1133">Transmembrane helix</keyword>
<name>A0A5C6V298_9FLAO</name>
<dbReference type="RefSeq" id="WP_147014484.1">
    <property type="nucleotide sequence ID" value="NZ_VORB01000005.1"/>
</dbReference>
<evidence type="ECO:0000313" key="10">
    <source>
        <dbReference type="Proteomes" id="UP000321168"/>
    </source>
</evidence>
<dbReference type="InterPro" id="IPR003838">
    <property type="entry name" value="ABC3_permease_C"/>
</dbReference>
<comment type="subcellular location">
    <subcellularLocation>
        <location evidence="1">Cell membrane</location>
        <topology evidence="1">Multi-pass membrane protein</topology>
    </subcellularLocation>
</comment>
<comment type="similarity">
    <text evidence="2">Belongs to the ABC-4 integral membrane protein family. LolC/E subfamily.</text>
</comment>
<evidence type="ECO:0000259" key="8">
    <source>
        <dbReference type="Pfam" id="PF02687"/>
    </source>
</evidence>
<feature type="transmembrane region" description="Helical" evidence="7">
    <location>
        <begin position="372"/>
        <end position="396"/>
    </location>
</feature>
<comment type="caution">
    <text evidence="9">The sequence shown here is derived from an EMBL/GenBank/DDBJ whole genome shotgun (WGS) entry which is preliminary data.</text>
</comment>
<dbReference type="PANTHER" id="PTHR30489">
    <property type="entry name" value="LIPOPROTEIN-RELEASING SYSTEM TRANSMEMBRANE PROTEIN LOLE"/>
    <property type="match status" value="1"/>
</dbReference>